<keyword evidence="1" id="KW-1133">Transmembrane helix</keyword>
<feature type="transmembrane region" description="Helical" evidence="1">
    <location>
        <begin position="38"/>
        <end position="54"/>
    </location>
</feature>
<comment type="caution">
    <text evidence="2">The sequence shown here is derived from an EMBL/GenBank/DDBJ whole genome shotgun (WGS) entry which is preliminary data.</text>
</comment>
<evidence type="ECO:0000313" key="2">
    <source>
        <dbReference type="EMBL" id="CAK5263520.1"/>
    </source>
</evidence>
<name>A0AAD2GUP5_9AGAR</name>
<dbReference type="AlphaFoldDB" id="A0AAD2GUP5"/>
<organism evidence="2 3">
    <name type="scientific">Mycena citricolor</name>
    <dbReference type="NCBI Taxonomy" id="2018698"/>
    <lineage>
        <taxon>Eukaryota</taxon>
        <taxon>Fungi</taxon>
        <taxon>Dikarya</taxon>
        <taxon>Basidiomycota</taxon>
        <taxon>Agaricomycotina</taxon>
        <taxon>Agaricomycetes</taxon>
        <taxon>Agaricomycetidae</taxon>
        <taxon>Agaricales</taxon>
        <taxon>Marasmiineae</taxon>
        <taxon>Mycenaceae</taxon>
        <taxon>Mycena</taxon>
    </lineage>
</organism>
<protein>
    <submittedName>
        <fullName evidence="2">Uncharacterized protein</fullName>
    </submittedName>
</protein>
<keyword evidence="1" id="KW-0472">Membrane</keyword>
<evidence type="ECO:0000313" key="3">
    <source>
        <dbReference type="Proteomes" id="UP001295794"/>
    </source>
</evidence>
<feature type="transmembrane region" description="Helical" evidence="1">
    <location>
        <begin position="60"/>
        <end position="84"/>
    </location>
</feature>
<gene>
    <name evidence="2" type="ORF">MYCIT1_LOCUS2984</name>
</gene>
<feature type="non-terminal residue" evidence="2">
    <location>
        <position position="100"/>
    </location>
</feature>
<keyword evidence="1" id="KW-0812">Transmembrane</keyword>
<feature type="non-terminal residue" evidence="2">
    <location>
        <position position="1"/>
    </location>
</feature>
<sequence length="100" mass="11217">TTTDSRPPQWCRSCRHSCRAHRPWCCLRSIAHCAMHDLVLIYIILCSHALGAVLPPFPPMFLGLVIGFTLVAFHGQSVVCGSAYDAHQRVERLRYSPTVI</sequence>
<dbReference type="Proteomes" id="UP001295794">
    <property type="component" value="Unassembled WGS sequence"/>
</dbReference>
<accession>A0AAD2GUP5</accession>
<reference evidence="2" key="1">
    <citation type="submission" date="2023-11" db="EMBL/GenBank/DDBJ databases">
        <authorList>
            <person name="De Vega J J."/>
            <person name="De Vega J J."/>
        </authorList>
    </citation>
    <scope>NUCLEOTIDE SEQUENCE</scope>
</reference>
<evidence type="ECO:0000256" key="1">
    <source>
        <dbReference type="SAM" id="Phobius"/>
    </source>
</evidence>
<proteinExistence type="predicted"/>
<dbReference type="EMBL" id="CAVNYO010000040">
    <property type="protein sequence ID" value="CAK5263520.1"/>
    <property type="molecule type" value="Genomic_DNA"/>
</dbReference>
<keyword evidence="3" id="KW-1185">Reference proteome</keyword>